<reference evidence="1" key="1">
    <citation type="journal article" date="2015" name="Nature">
        <title>Complex archaea that bridge the gap between prokaryotes and eukaryotes.</title>
        <authorList>
            <person name="Spang A."/>
            <person name="Saw J.H."/>
            <person name="Jorgensen S.L."/>
            <person name="Zaremba-Niedzwiedzka K."/>
            <person name="Martijn J."/>
            <person name="Lind A.E."/>
            <person name="van Eijk R."/>
            <person name="Schleper C."/>
            <person name="Guy L."/>
            <person name="Ettema T.J."/>
        </authorList>
    </citation>
    <scope>NUCLEOTIDE SEQUENCE</scope>
</reference>
<gene>
    <name evidence="1" type="ORF">LCGC14_1517680</name>
</gene>
<organism evidence="1">
    <name type="scientific">marine sediment metagenome</name>
    <dbReference type="NCBI Taxonomy" id="412755"/>
    <lineage>
        <taxon>unclassified sequences</taxon>
        <taxon>metagenomes</taxon>
        <taxon>ecological metagenomes</taxon>
    </lineage>
</organism>
<evidence type="ECO:0000313" key="1">
    <source>
        <dbReference type="EMBL" id="KKM62832.1"/>
    </source>
</evidence>
<proteinExistence type="predicted"/>
<accession>A0A0F9M0R3</accession>
<dbReference type="EMBL" id="LAZR01011218">
    <property type="protein sequence ID" value="KKM62832.1"/>
    <property type="molecule type" value="Genomic_DNA"/>
</dbReference>
<name>A0A0F9M0R3_9ZZZZ</name>
<sequence length="68" mass="8050">MSNVVICNHCQDMFKSENTTWGEIKGFWNEDVCIDLCDNCKSDLDDWLHPIESRILKDYIKRGNKKKK</sequence>
<protein>
    <submittedName>
        <fullName evidence="1">Uncharacterized protein</fullName>
    </submittedName>
</protein>
<dbReference type="AlphaFoldDB" id="A0A0F9M0R3"/>
<comment type="caution">
    <text evidence="1">The sequence shown here is derived from an EMBL/GenBank/DDBJ whole genome shotgun (WGS) entry which is preliminary data.</text>
</comment>